<dbReference type="STRING" id="39947.A0A0P0XHW1"/>
<evidence type="ECO:0000313" key="1">
    <source>
        <dbReference type="EMBL" id="BAT06099.1"/>
    </source>
</evidence>
<reference evidence="1 2" key="3">
    <citation type="journal article" date="2013" name="Rice">
        <title>Improvement of the Oryza sativa Nipponbare reference genome using next generation sequence and optical map data.</title>
        <authorList>
            <person name="Kawahara Y."/>
            <person name="de la Bastide M."/>
            <person name="Hamilton J.P."/>
            <person name="Kanamori H."/>
            <person name="McCombie W.R."/>
            <person name="Ouyang S."/>
            <person name="Schwartz D.C."/>
            <person name="Tanaka T."/>
            <person name="Wu J."/>
            <person name="Zhou S."/>
            <person name="Childs K.L."/>
            <person name="Davidson R.M."/>
            <person name="Lin H."/>
            <person name="Quesada-Ocampo L."/>
            <person name="Vaillancourt B."/>
            <person name="Sakai H."/>
            <person name="Lee S.S."/>
            <person name="Kim J."/>
            <person name="Numa H."/>
            <person name="Itoh T."/>
            <person name="Buell C.R."/>
            <person name="Matsumoto T."/>
        </authorList>
    </citation>
    <scope>NUCLEOTIDE SEQUENCE [LARGE SCALE GENOMIC DNA]</scope>
    <source>
        <strain evidence="2">cv. Nipponbare</strain>
    </source>
</reference>
<sequence>MEHGTGSRLGDGFEWVKRLIVNWSSISQQVMRSLSNQRYNPHDCGIRELLTFDDLHSFCSQEFITDPVNRLSDRIDSEYVLLVNPAMPHLLGNSSDATDLDCTNQLVENHPKLPDQNLSAQAQIDGDTINEAPQALPTSVGSQIGGCSVDETLQALPASSSLISSNTENLSPQALPTSSESAAGVTIDDLRSLCSQEFFTDPVVVHAFNRLSDRIDSEDVLLVNPAMSHLLGNSDATVVSTQLQSLGLPSRKLVLFSSEQSGSPSVG</sequence>
<dbReference type="EMBL" id="AP014964">
    <property type="protein sequence ID" value="BAT06099.1"/>
    <property type="molecule type" value="Genomic_DNA"/>
</dbReference>
<evidence type="ECO:0000313" key="2">
    <source>
        <dbReference type="Proteomes" id="UP000059680"/>
    </source>
</evidence>
<gene>
    <name evidence="1" type="ordered locus">Os08g0499700</name>
    <name evidence="1" type="ORF">OSNPB_080499700</name>
</gene>
<reference evidence="1 2" key="2">
    <citation type="journal article" date="2013" name="Plant Cell Physiol.">
        <title>Rice Annotation Project Database (RAP-DB): an integrative and interactive database for rice genomics.</title>
        <authorList>
            <person name="Sakai H."/>
            <person name="Lee S.S."/>
            <person name="Tanaka T."/>
            <person name="Numa H."/>
            <person name="Kim J."/>
            <person name="Kawahara Y."/>
            <person name="Wakimoto H."/>
            <person name="Yang C.C."/>
            <person name="Iwamoto M."/>
            <person name="Abe T."/>
            <person name="Yamada Y."/>
            <person name="Muto A."/>
            <person name="Inokuchi H."/>
            <person name="Ikemura T."/>
            <person name="Matsumoto T."/>
            <person name="Sasaki T."/>
            <person name="Itoh T."/>
        </authorList>
    </citation>
    <scope>NUCLEOTIDE SEQUENCE [LARGE SCALE GENOMIC DNA]</scope>
    <source>
        <strain evidence="2">cv. Nipponbare</strain>
    </source>
</reference>
<proteinExistence type="predicted"/>
<name>A0A0P0XHW1_ORYSJ</name>
<organism evidence="1 2">
    <name type="scientific">Oryza sativa subsp. japonica</name>
    <name type="common">Rice</name>
    <dbReference type="NCBI Taxonomy" id="39947"/>
    <lineage>
        <taxon>Eukaryota</taxon>
        <taxon>Viridiplantae</taxon>
        <taxon>Streptophyta</taxon>
        <taxon>Embryophyta</taxon>
        <taxon>Tracheophyta</taxon>
        <taxon>Spermatophyta</taxon>
        <taxon>Magnoliopsida</taxon>
        <taxon>Liliopsida</taxon>
        <taxon>Poales</taxon>
        <taxon>Poaceae</taxon>
        <taxon>BOP clade</taxon>
        <taxon>Oryzoideae</taxon>
        <taxon>Oryzeae</taxon>
        <taxon>Oryzinae</taxon>
        <taxon>Oryza</taxon>
        <taxon>Oryza sativa</taxon>
    </lineage>
</organism>
<dbReference type="Proteomes" id="UP000059680">
    <property type="component" value="Chromosome 8"/>
</dbReference>
<keyword evidence="2" id="KW-1185">Reference proteome</keyword>
<accession>A0A0P0XHW1</accession>
<reference evidence="2" key="1">
    <citation type="journal article" date="2005" name="Nature">
        <title>The map-based sequence of the rice genome.</title>
        <authorList>
            <consortium name="International rice genome sequencing project (IRGSP)"/>
            <person name="Matsumoto T."/>
            <person name="Wu J."/>
            <person name="Kanamori H."/>
            <person name="Katayose Y."/>
            <person name="Fujisawa M."/>
            <person name="Namiki N."/>
            <person name="Mizuno H."/>
            <person name="Yamamoto K."/>
            <person name="Antonio B.A."/>
            <person name="Baba T."/>
            <person name="Sakata K."/>
            <person name="Nagamura Y."/>
            <person name="Aoki H."/>
            <person name="Arikawa K."/>
            <person name="Arita K."/>
            <person name="Bito T."/>
            <person name="Chiden Y."/>
            <person name="Fujitsuka N."/>
            <person name="Fukunaka R."/>
            <person name="Hamada M."/>
            <person name="Harada C."/>
            <person name="Hayashi A."/>
            <person name="Hijishita S."/>
            <person name="Honda M."/>
            <person name="Hosokawa S."/>
            <person name="Ichikawa Y."/>
            <person name="Idonuma A."/>
            <person name="Iijima M."/>
            <person name="Ikeda M."/>
            <person name="Ikeno M."/>
            <person name="Ito K."/>
            <person name="Ito S."/>
            <person name="Ito T."/>
            <person name="Ito Y."/>
            <person name="Ito Y."/>
            <person name="Iwabuchi A."/>
            <person name="Kamiya K."/>
            <person name="Karasawa W."/>
            <person name="Kurita K."/>
            <person name="Katagiri S."/>
            <person name="Kikuta A."/>
            <person name="Kobayashi H."/>
            <person name="Kobayashi N."/>
            <person name="Machita K."/>
            <person name="Maehara T."/>
            <person name="Masukawa M."/>
            <person name="Mizubayashi T."/>
            <person name="Mukai Y."/>
            <person name="Nagasaki H."/>
            <person name="Nagata Y."/>
            <person name="Naito S."/>
            <person name="Nakashima M."/>
            <person name="Nakama Y."/>
            <person name="Nakamichi Y."/>
            <person name="Nakamura M."/>
            <person name="Meguro A."/>
            <person name="Negishi M."/>
            <person name="Ohta I."/>
            <person name="Ohta T."/>
            <person name="Okamoto M."/>
            <person name="Ono N."/>
            <person name="Saji S."/>
            <person name="Sakaguchi M."/>
            <person name="Sakai K."/>
            <person name="Shibata M."/>
            <person name="Shimokawa T."/>
            <person name="Song J."/>
            <person name="Takazaki Y."/>
            <person name="Terasawa K."/>
            <person name="Tsugane M."/>
            <person name="Tsuji K."/>
            <person name="Ueda S."/>
            <person name="Waki K."/>
            <person name="Yamagata H."/>
            <person name="Yamamoto M."/>
            <person name="Yamamoto S."/>
            <person name="Yamane H."/>
            <person name="Yoshiki S."/>
            <person name="Yoshihara R."/>
            <person name="Yukawa K."/>
            <person name="Zhong H."/>
            <person name="Yano M."/>
            <person name="Yuan Q."/>
            <person name="Ouyang S."/>
            <person name="Liu J."/>
            <person name="Jones K.M."/>
            <person name="Gansberger K."/>
            <person name="Moffat K."/>
            <person name="Hill J."/>
            <person name="Bera J."/>
            <person name="Fadrosh D."/>
            <person name="Jin S."/>
            <person name="Johri S."/>
            <person name="Kim M."/>
            <person name="Overton L."/>
            <person name="Reardon M."/>
            <person name="Tsitrin T."/>
            <person name="Vuong H."/>
            <person name="Weaver B."/>
            <person name="Ciecko A."/>
            <person name="Tallon L."/>
            <person name="Jackson J."/>
            <person name="Pai G."/>
            <person name="Aken S.V."/>
            <person name="Utterback T."/>
            <person name="Reidmuller S."/>
            <person name="Feldblyum T."/>
            <person name="Hsiao J."/>
            <person name="Zismann V."/>
            <person name="Iobst S."/>
            <person name="de Vazeille A.R."/>
            <person name="Buell C.R."/>
            <person name="Ying K."/>
            <person name="Li Y."/>
            <person name="Lu T."/>
            <person name="Huang Y."/>
            <person name="Zhao Q."/>
            <person name="Feng Q."/>
            <person name="Zhang L."/>
            <person name="Zhu J."/>
            <person name="Weng Q."/>
            <person name="Mu J."/>
            <person name="Lu Y."/>
            <person name="Fan D."/>
            <person name="Liu Y."/>
            <person name="Guan J."/>
            <person name="Zhang Y."/>
            <person name="Yu S."/>
            <person name="Liu X."/>
            <person name="Zhang Y."/>
            <person name="Hong G."/>
            <person name="Han B."/>
            <person name="Choisne N."/>
            <person name="Demange N."/>
            <person name="Orjeda G."/>
            <person name="Samain S."/>
            <person name="Cattolico L."/>
            <person name="Pelletier E."/>
            <person name="Couloux A."/>
            <person name="Segurens B."/>
            <person name="Wincker P."/>
            <person name="D'Hont A."/>
            <person name="Scarpelli C."/>
            <person name="Weissenbach J."/>
            <person name="Salanoubat M."/>
            <person name="Quetier F."/>
            <person name="Yu Y."/>
            <person name="Kim H.R."/>
            <person name="Rambo T."/>
            <person name="Currie J."/>
            <person name="Collura K."/>
            <person name="Luo M."/>
            <person name="Yang T."/>
            <person name="Ammiraju J.S.S."/>
            <person name="Engler F."/>
            <person name="Soderlund C."/>
            <person name="Wing R.A."/>
            <person name="Palmer L.E."/>
            <person name="de la Bastide M."/>
            <person name="Spiegel L."/>
            <person name="Nascimento L."/>
            <person name="Zutavern T."/>
            <person name="O'Shaughnessy A."/>
            <person name="Dike S."/>
            <person name="Dedhia N."/>
            <person name="Preston R."/>
            <person name="Balija V."/>
            <person name="McCombie W.R."/>
            <person name="Chow T."/>
            <person name="Chen H."/>
            <person name="Chung M."/>
            <person name="Chen C."/>
            <person name="Shaw J."/>
            <person name="Wu H."/>
            <person name="Hsiao K."/>
            <person name="Chao Y."/>
            <person name="Chu M."/>
            <person name="Cheng C."/>
            <person name="Hour A."/>
            <person name="Lee P."/>
            <person name="Lin S."/>
            <person name="Lin Y."/>
            <person name="Liou J."/>
            <person name="Liu S."/>
            <person name="Hsing Y."/>
            <person name="Raghuvanshi S."/>
            <person name="Mohanty A."/>
            <person name="Bharti A.K."/>
            <person name="Gaur A."/>
            <person name="Gupta V."/>
            <person name="Kumar D."/>
            <person name="Ravi V."/>
            <person name="Vij S."/>
            <person name="Kapur A."/>
            <person name="Khurana P."/>
            <person name="Khurana P."/>
            <person name="Khurana J.P."/>
            <person name="Tyagi A.K."/>
            <person name="Gaikwad K."/>
            <person name="Singh A."/>
            <person name="Dalal V."/>
            <person name="Srivastava S."/>
            <person name="Dixit A."/>
            <person name="Pal A.K."/>
            <person name="Ghazi I.A."/>
            <person name="Yadav M."/>
            <person name="Pandit A."/>
            <person name="Bhargava A."/>
            <person name="Sureshbabu K."/>
            <person name="Batra K."/>
            <person name="Sharma T.R."/>
            <person name="Mohapatra T."/>
            <person name="Singh N.K."/>
            <person name="Messing J."/>
            <person name="Nelson A.B."/>
            <person name="Fuks G."/>
            <person name="Kavchok S."/>
            <person name="Keizer G."/>
            <person name="Linton E."/>
            <person name="Llaca V."/>
            <person name="Song R."/>
            <person name="Tanyolac B."/>
            <person name="Young S."/>
            <person name="Ho-Il K."/>
            <person name="Hahn J.H."/>
            <person name="Sangsakoo G."/>
            <person name="Vanavichit A."/>
            <person name="de Mattos Luiz.A.T."/>
            <person name="Zimmer P.D."/>
            <person name="Malone G."/>
            <person name="Dellagostin O."/>
            <person name="de Oliveira A.C."/>
            <person name="Bevan M."/>
            <person name="Bancroft I."/>
            <person name="Minx P."/>
            <person name="Cordum H."/>
            <person name="Wilson R."/>
            <person name="Cheng Z."/>
            <person name="Jin W."/>
            <person name="Jiang J."/>
            <person name="Leong S.A."/>
            <person name="Iwama H."/>
            <person name="Gojobori T."/>
            <person name="Itoh T."/>
            <person name="Niimura Y."/>
            <person name="Fujii Y."/>
            <person name="Habara T."/>
            <person name="Sakai H."/>
            <person name="Sato Y."/>
            <person name="Wilson G."/>
            <person name="Kumar K."/>
            <person name="McCouch S."/>
            <person name="Juretic N."/>
            <person name="Hoen D."/>
            <person name="Wright S."/>
            <person name="Bruskiewich R."/>
            <person name="Bureau T."/>
            <person name="Miyao A."/>
            <person name="Hirochika H."/>
            <person name="Nishikawa T."/>
            <person name="Kadowaki K."/>
            <person name="Sugiura M."/>
            <person name="Burr B."/>
            <person name="Sasaki T."/>
        </authorList>
    </citation>
    <scope>NUCLEOTIDE SEQUENCE [LARGE SCALE GENOMIC DNA]</scope>
    <source>
        <strain evidence="2">cv. Nipponbare</strain>
    </source>
</reference>
<dbReference type="PaxDb" id="39947-A0A0P0XHW1"/>
<dbReference type="ExpressionAtlas" id="A0A0P0XHW1">
    <property type="expression patterns" value="baseline and differential"/>
</dbReference>
<dbReference type="AlphaFoldDB" id="A0A0P0XHW1"/>
<dbReference type="Gene3D" id="3.40.395.10">
    <property type="entry name" value="Adenoviral Proteinase, Chain A"/>
    <property type="match status" value="1"/>
</dbReference>
<dbReference type="Gramene" id="Os08t0499700-01">
    <property type="protein sequence ID" value="Os08t0499700-01"/>
    <property type="gene ID" value="Os08g0499700"/>
</dbReference>
<dbReference type="InParanoid" id="A0A0P0XHW1"/>
<protein>
    <submittedName>
        <fullName evidence="1">Os08g0499700 protein</fullName>
    </submittedName>
</protein>